<dbReference type="AlphaFoldDB" id="A0AAE1K4A2"/>
<proteinExistence type="predicted"/>
<sequence>MLSPPSLPQVQHTWEILLLPYIQYMFEKRSDMPGDLPQPTPLLSRVTVYGICYNFTLIVHNLLTDYVYLGSKIYSPS</sequence>
<comment type="caution">
    <text evidence="1">The sequence shown here is derived from an EMBL/GenBank/DDBJ whole genome shotgun (WGS) entry which is preliminary data.</text>
</comment>
<dbReference type="EMBL" id="JAWQEG010004221">
    <property type="protein sequence ID" value="KAK3862523.1"/>
    <property type="molecule type" value="Genomic_DNA"/>
</dbReference>
<name>A0AAE1K4A2_PETCI</name>
<protein>
    <submittedName>
        <fullName evidence="1">Uncharacterized protein</fullName>
    </submittedName>
</protein>
<evidence type="ECO:0000313" key="2">
    <source>
        <dbReference type="Proteomes" id="UP001286313"/>
    </source>
</evidence>
<evidence type="ECO:0000313" key="1">
    <source>
        <dbReference type="EMBL" id="KAK3862523.1"/>
    </source>
</evidence>
<accession>A0AAE1K4A2</accession>
<organism evidence="1 2">
    <name type="scientific">Petrolisthes cinctipes</name>
    <name type="common">Flat porcelain crab</name>
    <dbReference type="NCBI Taxonomy" id="88211"/>
    <lineage>
        <taxon>Eukaryota</taxon>
        <taxon>Metazoa</taxon>
        <taxon>Ecdysozoa</taxon>
        <taxon>Arthropoda</taxon>
        <taxon>Crustacea</taxon>
        <taxon>Multicrustacea</taxon>
        <taxon>Malacostraca</taxon>
        <taxon>Eumalacostraca</taxon>
        <taxon>Eucarida</taxon>
        <taxon>Decapoda</taxon>
        <taxon>Pleocyemata</taxon>
        <taxon>Anomura</taxon>
        <taxon>Galatheoidea</taxon>
        <taxon>Porcellanidae</taxon>
        <taxon>Petrolisthes</taxon>
    </lineage>
</organism>
<keyword evidence="2" id="KW-1185">Reference proteome</keyword>
<reference evidence="1" key="1">
    <citation type="submission" date="2023-10" db="EMBL/GenBank/DDBJ databases">
        <title>Genome assemblies of two species of porcelain crab, Petrolisthes cinctipes and Petrolisthes manimaculis (Anomura: Porcellanidae).</title>
        <authorList>
            <person name="Angst P."/>
        </authorList>
    </citation>
    <scope>NUCLEOTIDE SEQUENCE</scope>
    <source>
        <strain evidence="1">PB745_01</strain>
        <tissue evidence="1">Gill</tissue>
    </source>
</reference>
<gene>
    <name evidence="1" type="ORF">Pcinc_031624</name>
</gene>
<dbReference type="Proteomes" id="UP001286313">
    <property type="component" value="Unassembled WGS sequence"/>
</dbReference>